<dbReference type="SUPFAM" id="SSF54106">
    <property type="entry name" value="LysM domain"/>
    <property type="match status" value="1"/>
</dbReference>
<dbReference type="InterPro" id="IPR011055">
    <property type="entry name" value="Dup_hybrid_motif"/>
</dbReference>
<feature type="domain" description="LysM" evidence="2">
    <location>
        <begin position="49"/>
        <end position="92"/>
    </location>
</feature>
<sequence length="304" mass="32773">MMLSRWLIFLPTLLSLTLTPWSARANTESQTNNCPAMLGLPALDRIQRHQIANGETVESIAAQYELKPETLMGMNPPLQSGLAPVGTSIRIPPVDGIEVRVQPGQSWNDLEAIYKIPAAAIFDNNGCLVSPPLVVFVPGVIWSSTNPEGSGTVTSFVDPTLNPIPGYPLPVEAEPILRFGYTRLNSGSGEPKFHSGIDYKAAIGTPVLAGDNGVVVFAGDRGAYGNLIVINHAGGKQTRYAHLSEISVTLGEQIRQSQQIGRVGYSGNPDSTEPHLHFEVRATSEEGWVAENPEDFIRAQILGR</sequence>
<evidence type="ECO:0000256" key="1">
    <source>
        <dbReference type="SAM" id="SignalP"/>
    </source>
</evidence>
<dbReference type="Gene3D" id="2.70.70.10">
    <property type="entry name" value="Glucose Permease (Domain IIA)"/>
    <property type="match status" value="1"/>
</dbReference>
<dbReference type="InterPro" id="IPR050570">
    <property type="entry name" value="Cell_wall_metabolism_enzyme"/>
</dbReference>
<dbReference type="Gene3D" id="3.10.350.10">
    <property type="entry name" value="LysM domain"/>
    <property type="match status" value="1"/>
</dbReference>
<dbReference type="InterPro" id="IPR036779">
    <property type="entry name" value="LysM_dom_sf"/>
</dbReference>
<evidence type="ECO:0000313" key="4">
    <source>
        <dbReference type="EMBL" id="MCT7964732.1"/>
    </source>
</evidence>
<proteinExistence type="predicted"/>
<dbReference type="CDD" id="cd00118">
    <property type="entry name" value="LysM"/>
    <property type="match status" value="1"/>
</dbReference>
<dbReference type="InterPro" id="IPR018392">
    <property type="entry name" value="LysM"/>
</dbReference>
<dbReference type="InterPro" id="IPR016047">
    <property type="entry name" value="M23ase_b-sheet_dom"/>
</dbReference>
<keyword evidence="1" id="KW-0732">Signal</keyword>
<name>A0ABT2MMR9_9CYAN</name>
<gene>
    <name evidence="4" type="ORF">NG799_00125</name>
</gene>
<dbReference type="RefSeq" id="WP_368004494.1">
    <property type="nucleotide sequence ID" value="NZ_JAMXFF010000001.1"/>
</dbReference>
<dbReference type="PANTHER" id="PTHR21666">
    <property type="entry name" value="PEPTIDASE-RELATED"/>
    <property type="match status" value="1"/>
</dbReference>
<evidence type="ECO:0000313" key="5">
    <source>
        <dbReference type="Proteomes" id="UP001525890"/>
    </source>
</evidence>
<dbReference type="Proteomes" id="UP001525890">
    <property type="component" value="Unassembled WGS sequence"/>
</dbReference>
<dbReference type="Pfam" id="PF01551">
    <property type="entry name" value="Peptidase_M23"/>
    <property type="match status" value="1"/>
</dbReference>
<keyword evidence="5" id="KW-1185">Reference proteome</keyword>
<dbReference type="SUPFAM" id="SSF51261">
    <property type="entry name" value="Duplicated hybrid motif"/>
    <property type="match status" value="1"/>
</dbReference>
<protein>
    <submittedName>
        <fullName evidence="4">M23 family metallopeptidase</fullName>
    </submittedName>
</protein>
<organism evidence="4 5">
    <name type="scientific">Laspinema palackyanum D2a</name>
    <dbReference type="NCBI Taxonomy" id="2953684"/>
    <lineage>
        <taxon>Bacteria</taxon>
        <taxon>Bacillati</taxon>
        <taxon>Cyanobacteriota</taxon>
        <taxon>Cyanophyceae</taxon>
        <taxon>Oscillatoriophycideae</taxon>
        <taxon>Oscillatoriales</taxon>
        <taxon>Laspinemataceae</taxon>
        <taxon>Laspinema</taxon>
        <taxon>Laspinema palackyanum</taxon>
    </lineage>
</organism>
<dbReference type="PANTHER" id="PTHR21666:SF290">
    <property type="entry name" value="PEPTIDASE M23 DOMAIN PROTEIN"/>
    <property type="match status" value="1"/>
</dbReference>
<feature type="signal peptide" evidence="1">
    <location>
        <begin position="1"/>
        <end position="25"/>
    </location>
</feature>
<reference evidence="4 5" key="1">
    <citation type="journal article" date="2022" name="Front. Microbiol.">
        <title>High genomic differentiation and limited gene flow indicate recent cryptic speciation within the genus Laspinema (cyanobacteria).</title>
        <authorList>
            <person name="Stanojkovic A."/>
            <person name="Skoupy S."/>
            <person name="Skaloud P."/>
            <person name="Dvorak P."/>
        </authorList>
    </citation>
    <scope>NUCLEOTIDE SEQUENCE [LARGE SCALE GENOMIC DNA]</scope>
    <source>
        <strain evidence="4 5">D2a</strain>
    </source>
</reference>
<accession>A0ABT2MMR9</accession>
<evidence type="ECO:0000259" key="3">
    <source>
        <dbReference type="Pfam" id="PF01551"/>
    </source>
</evidence>
<dbReference type="CDD" id="cd12797">
    <property type="entry name" value="M23_peptidase"/>
    <property type="match status" value="1"/>
</dbReference>
<feature type="chain" id="PRO_5046781524" evidence="1">
    <location>
        <begin position="26"/>
        <end position="304"/>
    </location>
</feature>
<evidence type="ECO:0000259" key="2">
    <source>
        <dbReference type="Pfam" id="PF01476"/>
    </source>
</evidence>
<comment type="caution">
    <text evidence="4">The sequence shown here is derived from an EMBL/GenBank/DDBJ whole genome shotgun (WGS) entry which is preliminary data.</text>
</comment>
<dbReference type="Pfam" id="PF01476">
    <property type="entry name" value="LysM"/>
    <property type="match status" value="1"/>
</dbReference>
<feature type="domain" description="M23ase beta-sheet core" evidence="3">
    <location>
        <begin position="192"/>
        <end position="284"/>
    </location>
</feature>
<dbReference type="EMBL" id="JAMXFF010000001">
    <property type="protein sequence ID" value="MCT7964732.1"/>
    <property type="molecule type" value="Genomic_DNA"/>
</dbReference>